<organism evidence="2 3">
    <name type="scientific">Nocardioides dubius</name>
    <dbReference type="NCBI Taxonomy" id="317019"/>
    <lineage>
        <taxon>Bacteria</taxon>
        <taxon>Bacillati</taxon>
        <taxon>Actinomycetota</taxon>
        <taxon>Actinomycetes</taxon>
        <taxon>Propionibacteriales</taxon>
        <taxon>Nocardioidaceae</taxon>
        <taxon>Nocardioides</taxon>
    </lineage>
</organism>
<dbReference type="Gene3D" id="3.40.50.1000">
    <property type="entry name" value="HAD superfamily/HAD-like"/>
    <property type="match status" value="2"/>
</dbReference>
<gene>
    <name evidence="2" type="ORF">GCM10009668_03640</name>
</gene>
<dbReference type="Proteomes" id="UP001501581">
    <property type="component" value="Unassembled WGS sequence"/>
</dbReference>
<evidence type="ECO:0000313" key="2">
    <source>
        <dbReference type="EMBL" id="GAA1092018.1"/>
    </source>
</evidence>
<accession>A0ABP4E7X7</accession>
<sequence length="293" mass="29427">MPDRSDRLLDAYDVLLLDLDGVVYLGPEPVPGAPAHLARARAAGVALAFVTNNAGRTPGQVAEQLTRLGIPAAPGDVVTSAQAAAGLLAEQLEPGSAVYLLGGAGLEEALLAVGLRPVTEPDGGAVAVVSGFGPQMPWQRVVDGAILIGAGLPWVAANTDASFPTDRGTGPGHGALVDLLTRFTGVVPTVAGKPHTPLFAETLKRFPGARALMIGDRLDTDIAGARAAGIDALLVLTGVDGPEQAAAAPPALRPDFVGPDLSVLFGSAAAARREVPPARGSTVVSAAHGTVAP</sequence>
<dbReference type="EMBL" id="BAAALG010000002">
    <property type="protein sequence ID" value="GAA1092018.1"/>
    <property type="molecule type" value="Genomic_DNA"/>
</dbReference>
<comment type="similarity">
    <text evidence="1">Belongs to the HAD-like hydrolase superfamily.</text>
</comment>
<dbReference type="InterPro" id="IPR023214">
    <property type="entry name" value="HAD_sf"/>
</dbReference>
<keyword evidence="3" id="KW-1185">Reference proteome</keyword>
<dbReference type="NCBIfam" id="TIGR01460">
    <property type="entry name" value="HAD-SF-IIA"/>
    <property type="match status" value="1"/>
</dbReference>
<dbReference type="Pfam" id="PF13242">
    <property type="entry name" value="Hydrolase_like"/>
    <property type="match status" value="1"/>
</dbReference>
<name>A0ABP4E7X7_9ACTN</name>
<dbReference type="Pfam" id="PF13344">
    <property type="entry name" value="Hydrolase_6"/>
    <property type="match status" value="1"/>
</dbReference>
<dbReference type="PANTHER" id="PTHR19288">
    <property type="entry name" value="4-NITROPHENYLPHOSPHATASE-RELATED"/>
    <property type="match status" value="1"/>
</dbReference>
<reference evidence="3" key="1">
    <citation type="journal article" date="2019" name="Int. J. Syst. Evol. Microbiol.">
        <title>The Global Catalogue of Microorganisms (GCM) 10K type strain sequencing project: providing services to taxonomists for standard genome sequencing and annotation.</title>
        <authorList>
            <consortium name="The Broad Institute Genomics Platform"/>
            <consortium name="The Broad Institute Genome Sequencing Center for Infectious Disease"/>
            <person name="Wu L."/>
            <person name="Ma J."/>
        </authorList>
    </citation>
    <scope>NUCLEOTIDE SEQUENCE [LARGE SCALE GENOMIC DNA]</scope>
    <source>
        <strain evidence="3">JCM 13008</strain>
    </source>
</reference>
<protein>
    <recommendedName>
        <fullName evidence="4">HAD-IIA family hydrolase</fullName>
    </recommendedName>
</protein>
<evidence type="ECO:0000256" key="1">
    <source>
        <dbReference type="PIRNR" id="PIRNR000915"/>
    </source>
</evidence>
<dbReference type="RefSeq" id="WP_343990755.1">
    <property type="nucleotide sequence ID" value="NZ_BAAALG010000002.1"/>
</dbReference>
<dbReference type="PIRSF" id="PIRSF000915">
    <property type="entry name" value="PGP-type_phosphatase"/>
    <property type="match status" value="1"/>
</dbReference>
<evidence type="ECO:0008006" key="4">
    <source>
        <dbReference type="Google" id="ProtNLM"/>
    </source>
</evidence>
<proteinExistence type="inferred from homology"/>
<evidence type="ECO:0000313" key="3">
    <source>
        <dbReference type="Proteomes" id="UP001501581"/>
    </source>
</evidence>
<dbReference type="SUPFAM" id="SSF56784">
    <property type="entry name" value="HAD-like"/>
    <property type="match status" value="1"/>
</dbReference>
<dbReference type="InterPro" id="IPR006357">
    <property type="entry name" value="HAD-SF_hydro_IIA"/>
</dbReference>
<dbReference type="PANTHER" id="PTHR19288:SF95">
    <property type="entry name" value="D-GLYCEROL 3-PHOSPHATE PHOSPHATASE"/>
    <property type="match status" value="1"/>
</dbReference>
<comment type="caution">
    <text evidence="2">The sequence shown here is derived from an EMBL/GenBank/DDBJ whole genome shotgun (WGS) entry which is preliminary data.</text>
</comment>
<dbReference type="InterPro" id="IPR036412">
    <property type="entry name" value="HAD-like_sf"/>
</dbReference>